<accession>A0ABS9DYT7</accession>
<dbReference type="PANTHER" id="PTHR34580:SF3">
    <property type="entry name" value="PROTEIN PAFB"/>
    <property type="match status" value="1"/>
</dbReference>
<dbReference type="Pfam" id="PF13280">
    <property type="entry name" value="WYL"/>
    <property type="match status" value="1"/>
</dbReference>
<dbReference type="InterPro" id="IPR036390">
    <property type="entry name" value="WH_DNA-bd_sf"/>
</dbReference>
<dbReference type="Gene3D" id="1.10.10.10">
    <property type="entry name" value="Winged helix-like DNA-binding domain superfamily/Winged helix DNA-binding domain"/>
    <property type="match status" value="1"/>
</dbReference>
<gene>
    <name evidence="3" type="ORF">L2A60_11575</name>
</gene>
<name>A0ABS9DYT7_9PROT</name>
<dbReference type="EMBL" id="JAKGBZ010000021">
    <property type="protein sequence ID" value="MCF3947315.1"/>
    <property type="molecule type" value="Genomic_DNA"/>
</dbReference>
<feature type="domain" description="WYL" evidence="2">
    <location>
        <begin position="140"/>
        <end position="201"/>
    </location>
</feature>
<keyword evidence="4" id="KW-1185">Reference proteome</keyword>
<dbReference type="InterPro" id="IPR051534">
    <property type="entry name" value="CBASS_pafABC_assoc_protein"/>
</dbReference>
<dbReference type="PANTHER" id="PTHR34580">
    <property type="match status" value="1"/>
</dbReference>
<reference evidence="3 4" key="1">
    <citation type="submission" date="2022-01" db="EMBL/GenBank/DDBJ databases">
        <authorList>
            <person name="Won M."/>
            <person name="Kim S.-J."/>
            <person name="Kwon S.-W."/>
        </authorList>
    </citation>
    <scope>NUCLEOTIDE SEQUENCE [LARGE SCALE GENOMIC DNA]</scope>
    <source>
        <strain evidence="3 4">KCTC 23505</strain>
    </source>
</reference>
<feature type="domain" description="Helix-turn-helix type 11" evidence="1">
    <location>
        <begin position="6"/>
        <end position="59"/>
    </location>
</feature>
<sequence>MRPTNRLFQIIQILRRSSRPVTAADLADELEVSKRTIYRDIAELMSQRVPIEGEAGFGYVLSEGYDLPPLMLTADEIEAVFLGARWVTGLADKALSNAAHDVIAKISAAIPEHLRCFISEPSVGSKPPIGEEIELLDTSLIRSAIRTGHKLQFRYRREDGQHSKRTVWPVLLGYSDANCILIAWCELRGDFRHFCLSRMKETVMLPEPIGLRKSKLRKNYLSWREKNLG</sequence>
<evidence type="ECO:0000313" key="3">
    <source>
        <dbReference type="EMBL" id="MCF3947315.1"/>
    </source>
</evidence>
<organism evidence="3 4">
    <name type="scientific">Acidiphilium iwatense</name>
    <dbReference type="NCBI Taxonomy" id="768198"/>
    <lineage>
        <taxon>Bacteria</taxon>
        <taxon>Pseudomonadati</taxon>
        <taxon>Pseudomonadota</taxon>
        <taxon>Alphaproteobacteria</taxon>
        <taxon>Acetobacterales</taxon>
        <taxon>Acidocellaceae</taxon>
        <taxon>Acidiphilium</taxon>
    </lineage>
</organism>
<evidence type="ECO:0000259" key="2">
    <source>
        <dbReference type="Pfam" id="PF13280"/>
    </source>
</evidence>
<comment type="caution">
    <text evidence="3">The sequence shown here is derived from an EMBL/GenBank/DDBJ whole genome shotgun (WGS) entry which is preliminary data.</text>
</comment>
<dbReference type="Proteomes" id="UP001521209">
    <property type="component" value="Unassembled WGS sequence"/>
</dbReference>
<proteinExistence type="predicted"/>
<dbReference type="InterPro" id="IPR013196">
    <property type="entry name" value="HTH_11"/>
</dbReference>
<dbReference type="PROSITE" id="PS52050">
    <property type="entry name" value="WYL"/>
    <property type="match status" value="1"/>
</dbReference>
<evidence type="ECO:0000313" key="4">
    <source>
        <dbReference type="Proteomes" id="UP001521209"/>
    </source>
</evidence>
<dbReference type="InterPro" id="IPR036388">
    <property type="entry name" value="WH-like_DNA-bd_sf"/>
</dbReference>
<protein>
    <submittedName>
        <fullName evidence="3">YafY family transcriptional regulator</fullName>
    </submittedName>
</protein>
<dbReference type="RefSeq" id="WP_235704540.1">
    <property type="nucleotide sequence ID" value="NZ_JAKGBZ010000021.1"/>
</dbReference>
<dbReference type="InterPro" id="IPR026881">
    <property type="entry name" value="WYL_dom"/>
</dbReference>
<evidence type="ECO:0000259" key="1">
    <source>
        <dbReference type="Pfam" id="PF08279"/>
    </source>
</evidence>
<dbReference type="Pfam" id="PF08279">
    <property type="entry name" value="HTH_11"/>
    <property type="match status" value="1"/>
</dbReference>
<dbReference type="SUPFAM" id="SSF46785">
    <property type="entry name" value="Winged helix' DNA-binding domain"/>
    <property type="match status" value="1"/>
</dbReference>